<evidence type="ECO:0000313" key="8">
    <source>
        <dbReference type="EMBL" id="TWW63243.1"/>
    </source>
</evidence>
<dbReference type="EC" id="3.2.1.17" evidence="3"/>
<evidence type="ECO:0000256" key="3">
    <source>
        <dbReference type="ARBA" id="ARBA00012732"/>
    </source>
</evidence>
<dbReference type="PANTHER" id="PTHR31698:SF8">
    <property type="entry name" value="LYSOZYME G-RELATED"/>
    <property type="match status" value="1"/>
</dbReference>
<evidence type="ECO:0000256" key="5">
    <source>
        <dbReference type="ARBA" id="ARBA00022638"/>
    </source>
</evidence>
<evidence type="ECO:0000256" key="1">
    <source>
        <dbReference type="ARBA" id="ARBA00000632"/>
    </source>
</evidence>
<dbReference type="InterPro" id="IPR002152">
    <property type="entry name" value="Glyco_hydro_23"/>
</dbReference>
<sequence length="274" mass="29517">MHLGLPGLSILLPTSASNSPLGGDRLTAEPISLAECPKHTARGQSKGGSSPSQGAGVKTLCCASAISSRYLSTSRTSSSCPCSQRFDLRIGSWRPGPRLPPKPHCTCPSCIFLGGTEASNILAARDLEKMRKYKDSITRVGKKLAVEPALIAAIISRQSEAGTKLSPSGYGQTDPNCFGLMQINRHYHAIKGSAYSGEHIDQGVTFLIQLIKTMRRVRPAWTQEQQLKGALACYIAGEDKVIPLSYEELDSVTPNKDFASDVVARAHWFARNGF</sequence>
<dbReference type="PRINTS" id="PR00749">
    <property type="entry name" value="LYSOZYMEG"/>
</dbReference>
<dbReference type="GO" id="GO:0005576">
    <property type="term" value="C:extracellular region"/>
    <property type="evidence" value="ECO:0007669"/>
    <property type="project" value="TreeGrafter"/>
</dbReference>
<dbReference type="Gene3D" id="1.10.530.10">
    <property type="match status" value="1"/>
</dbReference>
<dbReference type="GO" id="GO:0003796">
    <property type="term" value="F:lysozyme activity"/>
    <property type="evidence" value="ECO:0007669"/>
    <property type="project" value="UniProtKB-EC"/>
</dbReference>
<comment type="similarity">
    <text evidence="2">Belongs to the glycosyl hydrolase 23 family.</text>
</comment>
<evidence type="ECO:0000256" key="7">
    <source>
        <dbReference type="ARBA" id="ARBA00031262"/>
    </source>
</evidence>
<name>A0A5C6N7X1_9TELE</name>
<accession>A0A5C6N7X1</accession>
<reference evidence="8 9" key="1">
    <citation type="submission" date="2019-04" db="EMBL/GenBank/DDBJ databases">
        <title>Chromosome genome assembly for Takifugu flavidus.</title>
        <authorList>
            <person name="Xiao S."/>
        </authorList>
    </citation>
    <scope>NUCLEOTIDE SEQUENCE [LARGE SCALE GENOMIC DNA]</scope>
    <source>
        <strain evidence="8">HTHZ2018</strain>
        <tissue evidence="8">Muscle</tissue>
    </source>
</reference>
<dbReference type="AlphaFoldDB" id="A0A5C6N7X1"/>
<dbReference type="InterPro" id="IPR023346">
    <property type="entry name" value="Lysozyme-like_dom_sf"/>
</dbReference>
<dbReference type="EMBL" id="RHFK02000016">
    <property type="protein sequence ID" value="TWW63243.1"/>
    <property type="molecule type" value="Genomic_DNA"/>
</dbReference>
<dbReference type="PANTHER" id="PTHR31698">
    <property type="entry name" value="LYSOZYME G FAMILY MEMBER"/>
    <property type="match status" value="1"/>
</dbReference>
<dbReference type="Proteomes" id="UP000324091">
    <property type="component" value="Chromosome 3"/>
</dbReference>
<dbReference type="GO" id="GO:0009253">
    <property type="term" value="P:peptidoglycan catabolic process"/>
    <property type="evidence" value="ECO:0007669"/>
    <property type="project" value="InterPro"/>
</dbReference>
<dbReference type="GO" id="GO:0031640">
    <property type="term" value="P:killing of cells of another organism"/>
    <property type="evidence" value="ECO:0007669"/>
    <property type="project" value="UniProtKB-KW"/>
</dbReference>
<dbReference type="CDD" id="cd01021">
    <property type="entry name" value="GEWL"/>
    <property type="match status" value="1"/>
</dbReference>
<comment type="catalytic activity">
    <reaction evidence="1">
        <text>Hydrolysis of (1-&gt;4)-beta-linkages between N-acetylmuramic acid and N-acetyl-D-glucosamine residues in a peptidoglycan and between N-acetyl-D-glucosamine residues in chitodextrins.</text>
        <dbReference type="EC" id="3.2.1.17"/>
    </reaction>
</comment>
<evidence type="ECO:0000256" key="6">
    <source>
        <dbReference type="ARBA" id="ARBA00023295"/>
    </source>
</evidence>
<organism evidence="8 9">
    <name type="scientific">Takifugu flavidus</name>
    <name type="common">sansaifugu</name>
    <dbReference type="NCBI Taxonomy" id="433684"/>
    <lineage>
        <taxon>Eukaryota</taxon>
        <taxon>Metazoa</taxon>
        <taxon>Chordata</taxon>
        <taxon>Craniata</taxon>
        <taxon>Vertebrata</taxon>
        <taxon>Euteleostomi</taxon>
        <taxon>Actinopterygii</taxon>
        <taxon>Neopterygii</taxon>
        <taxon>Teleostei</taxon>
        <taxon>Neoteleostei</taxon>
        <taxon>Acanthomorphata</taxon>
        <taxon>Eupercaria</taxon>
        <taxon>Tetraodontiformes</taxon>
        <taxon>Tetradontoidea</taxon>
        <taxon>Tetraodontidae</taxon>
        <taxon>Takifugu</taxon>
    </lineage>
</organism>
<evidence type="ECO:0000313" key="9">
    <source>
        <dbReference type="Proteomes" id="UP000324091"/>
    </source>
</evidence>
<keyword evidence="5" id="KW-0081">Bacteriolytic enzyme</keyword>
<evidence type="ECO:0000256" key="4">
    <source>
        <dbReference type="ARBA" id="ARBA00016485"/>
    </source>
</evidence>
<gene>
    <name evidence="8" type="ORF">D4764_03G0002510</name>
</gene>
<keyword evidence="9" id="KW-1185">Reference proteome</keyword>
<dbReference type="SUPFAM" id="SSF53955">
    <property type="entry name" value="Lysozyme-like"/>
    <property type="match status" value="1"/>
</dbReference>
<evidence type="ECO:0000256" key="2">
    <source>
        <dbReference type="ARBA" id="ARBA00008902"/>
    </source>
</evidence>
<dbReference type="GO" id="GO:0050830">
    <property type="term" value="P:defense response to Gram-positive bacterium"/>
    <property type="evidence" value="ECO:0007669"/>
    <property type="project" value="TreeGrafter"/>
</dbReference>
<keyword evidence="6" id="KW-0326">Glycosidase</keyword>
<proteinExistence type="inferred from homology"/>
<keyword evidence="6" id="KW-0378">Hydrolase</keyword>
<keyword evidence="5" id="KW-0929">Antimicrobial</keyword>
<protein>
    <recommendedName>
        <fullName evidence="4">Lysozyme g</fullName>
        <ecNumber evidence="3">3.2.1.17</ecNumber>
    </recommendedName>
    <alternativeName>
        <fullName evidence="7">1,4-beta-N-acetylmuramidase</fullName>
    </alternativeName>
</protein>
<comment type="caution">
    <text evidence="8">The sequence shown here is derived from an EMBL/GenBank/DDBJ whole genome shotgun (WGS) entry which is preliminary data.</text>
</comment>